<dbReference type="AlphaFoldDB" id="A0A409YY52"/>
<keyword evidence="3" id="KW-1185">Reference proteome</keyword>
<proteinExistence type="predicted"/>
<dbReference type="InParanoid" id="A0A409YY52"/>
<comment type="caution">
    <text evidence="2">The sequence shown here is derived from an EMBL/GenBank/DDBJ whole genome shotgun (WGS) entry which is preliminary data.</text>
</comment>
<gene>
    <name evidence="2" type="ORF">CVT24_002551</name>
</gene>
<organism evidence="2 3">
    <name type="scientific">Panaeolus cyanescens</name>
    <dbReference type="NCBI Taxonomy" id="181874"/>
    <lineage>
        <taxon>Eukaryota</taxon>
        <taxon>Fungi</taxon>
        <taxon>Dikarya</taxon>
        <taxon>Basidiomycota</taxon>
        <taxon>Agaricomycotina</taxon>
        <taxon>Agaricomycetes</taxon>
        <taxon>Agaricomycetidae</taxon>
        <taxon>Agaricales</taxon>
        <taxon>Agaricineae</taxon>
        <taxon>Galeropsidaceae</taxon>
        <taxon>Panaeolus</taxon>
    </lineage>
</organism>
<feature type="region of interest" description="Disordered" evidence="1">
    <location>
        <begin position="28"/>
        <end position="48"/>
    </location>
</feature>
<protein>
    <submittedName>
        <fullName evidence="2">Uncharacterized protein</fullName>
    </submittedName>
</protein>
<dbReference type="Proteomes" id="UP000284842">
    <property type="component" value="Unassembled WGS sequence"/>
</dbReference>
<accession>A0A409YY52</accession>
<dbReference type="EMBL" id="NHTK01000237">
    <property type="protein sequence ID" value="PPR07952.1"/>
    <property type="molecule type" value="Genomic_DNA"/>
</dbReference>
<name>A0A409YY52_9AGAR</name>
<evidence type="ECO:0000313" key="3">
    <source>
        <dbReference type="Proteomes" id="UP000284842"/>
    </source>
</evidence>
<sequence>MSSVDISQMESNANGGATVPEIIVSEPGANDIPCTTNRSPKRTPKFIGSSRKPKYALFMPPLKGMPQALRPTIVTSTAIASSPSQADVIDDSRSSVDFGLIQDGVEKGHAIATLSCLPKFIQGGTDMARFEERERQRRDSGLLTVT</sequence>
<reference evidence="2 3" key="1">
    <citation type="journal article" date="2018" name="Evol. Lett.">
        <title>Horizontal gene cluster transfer increased hallucinogenic mushroom diversity.</title>
        <authorList>
            <person name="Reynolds H.T."/>
            <person name="Vijayakumar V."/>
            <person name="Gluck-Thaler E."/>
            <person name="Korotkin H.B."/>
            <person name="Matheny P.B."/>
            <person name="Slot J.C."/>
        </authorList>
    </citation>
    <scope>NUCLEOTIDE SEQUENCE [LARGE SCALE GENOMIC DNA]</scope>
    <source>
        <strain evidence="2 3">2629</strain>
    </source>
</reference>
<evidence type="ECO:0000313" key="2">
    <source>
        <dbReference type="EMBL" id="PPR07952.1"/>
    </source>
</evidence>
<evidence type="ECO:0000256" key="1">
    <source>
        <dbReference type="SAM" id="MobiDB-lite"/>
    </source>
</evidence>